<evidence type="ECO:0000259" key="1">
    <source>
        <dbReference type="Pfam" id="PF13391"/>
    </source>
</evidence>
<dbReference type="EMBL" id="JEMX01000039">
    <property type="protein sequence ID" value="EXI80170.1"/>
    <property type="molecule type" value="Genomic_DNA"/>
</dbReference>
<dbReference type="AlphaFoldDB" id="A0A011PTM0"/>
<name>A0A011PTM0_9PROT</name>
<feature type="domain" description="HNH nuclease" evidence="1">
    <location>
        <begin position="10"/>
        <end position="61"/>
    </location>
</feature>
<dbReference type="Proteomes" id="UP000021816">
    <property type="component" value="Unassembled WGS sequence"/>
</dbReference>
<dbReference type="STRING" id="1454003.AW10_01947"/>
<sequence length="117" mass="13683">MVLAAYQDQCCVSGNPLTELLVASHILPWATHPEHRVNPRNGLCLSRLHDAAFDRGLVTFDEDYRLVVSKRIRSHFTNEAVRDNFARYEGRPLRFPEKFYPDRLFLSGHRELIFREV</sequence>
<protein>
    <recommendedName>
        <fullName evidence="1">HNH nuclease domain-containing protein</fullName>
    </recommendedName>
</protein>
<proteinExistence type="predicted"/>
<comment type="caution">
    <text evidence="2">The sequence shown here is derived from an EMBL/GenBank/DDBJ whole genome shotgun (WGS) entry which is preliminary data.</text>
</comment>
<dbReference type="InterPro" id="IPR003615">
    <property type="entry name" value="HNH_nuc"/>
</dbReference>
<organism evidence="2 3">
    <name type="scientific">Candidatus Accumulibacter appositus</name>
    <dbReference type="NCBI Taxonomy" id="1454003"/>
    <lineage>
        <taxon>Bacteria</taxon>
        <taxon>Pseudomonadati</taxon>
        <taxon>Pseudomonadota</taxon>
        <taxon>Betaproteobacteria</taxon>
        <taxon>Candidatus Accumulibacter</taxon>
    </lineage>
</organism>
<evidence type="ECO:0000313" key="3">
    <source>
        <dbReference type="Proteomes" id="UP000021816"/>
    </source>
</evidence>
<gene>
    <name evidence="2" type="ORF">AW10_01947</name>
</gene>
<evidence type="ECO:0000313" key="2">
    <source>
        <dbReference type="EMBL" id="EXI80170.1"/>
    </source>
</evidence>
<dbReference type="Pfam" id="PF13391">
    <property type="entry name" value="HNH_2"/>
    <property type="match status" value="1"/>
</dbReference>
<reference evidence="2 3" key="1">
    <citation type="submission" date="2014-02" db="EMBL/GenBank/DDBJ databases">
        <title>Expanding our view of genomic diversity in Candidatus Accumulibacter clades.</title>
        <authorList>
            <person name="Skennerton C.T."/>
            <person name="Barr J.J."/>
            <person name="Slater F.R."/>
            <person name="Bond P.L."/>
            <person name="Tyson G.W."/>
        </authorList>
    </citation>
    <scope>NUCLEOTIDE SEQUENCE [LARGE SCALE GENOMIC DNA]</scope>
    <source>
        <strain evidence="3">BA-92</strain>
    </source>
</reference>
<accession>A0A011PTM0</accession>